<dbReference type="KEGG" id="dsh:Dshi_0284"/>
<dbReference type="SUPFAM" id="SSF103515">
    <property type="entry name" value="Autotransporter"/>
    <property type="match status" value="1"/>
</dbReference>
<keyword evidence="2 4" id="KW-0732">Signal</keyword>
<feature type="signal peptide" evidence="4">
    <location>
        <begin position="1"/>
        <end position="33"/>
    </location>
</feature>
<dbReference type="PANTHER" id="PTHR34001">
    <property type="entry name" value="BLL7405 PROTEIN"/>
    <property type="match status" value="1"/>
</dbReference>
<dbReference type="InterPro" id="IPR051692">
    <property type="entry name" value="OMP-like"/>
</dbReference>
<protein>
    <submittedName>
        <fullName evidence="6">Putative outer membrane protein</fullName>
    </submittedName>
</protein>
<keyword evidence="3" id="KW-0472">Membrane</keyword>
<dbReference type="Gene3D" id="2.40.128.130">
    <property type="entry name" value="Autotransporter beta-domain"/>
    <property type="match status" value="1"/>
</dbReference>
<feature type="chain" id="PRO_5002726028" evidence="4">
    <location>
        <begin position="34"/>
        <end position="216"/>
    </location>
</feature>
<keyword evidence="7" id="KW-1185">Reference proteome</keyword>
<organism evidence="6 7">
    <name type="scientific">Dinoroseobacter shibae (strain DSM 16493 / NCIMB 14021 / DFL 12)</name>
    <dbReference type="NCBI Taxonomy" id="398580"/>
    <lineage>
        <taxon>Bacteria</taxon>
        <taxon>Pseudomonadati</taxon>
        <taxon>Pseudomonadota</taxon>
        <taxon>Alphaproteobacteria</taxon>
        <taxon>Rhodobacterales</taxon>
        <taxon>Roseobacteraceae</taxon>
        <taxon>Dinoroseobacter</taxon>
    </lineage>
</organism>
<dbReference type="eggNOG" id="COG3637">
    <property type="taxonomic scope" value="Bacteria"/>
</dbReference>
<evidence type="ECO:0000256" key="4">
    <source>
        <dbReference type="SAM" id="SignalP"/>
    </source>
</evidence>
<evidence type="ECO:0000259" key="5">
    <source>
        <dbReference type="Pfam" id="PF13505"/>
    </source>
</evidence>
<evidence type="ECO:0000313" key="6">
    <source>
        <dbReference type="EMBL" id="ABV92033.1"/>
    </source>
</evidence>
<dbReference type="InterPro" id="IPR036709">
    <property type="entry name" value="Autotransporte_beta_dom_sf"/>
</dbReference>
<evidence type="ECO:0000256" key="2">
    <source>
        <dbReference type="ARBA" id="ARBA00022729"/>
    </source>
</evidence>
<gene>
    <name evidence="6" type="ordered locus">Dshi_0284</name>
</gene>
<dbReference type="GO" id="GO:0019867">
    <property type="term" value="C:outer membrane"/>
    <property type="evidence" value="ECO:0007669"/>
    <property type="project" value="InterPro"/>
</dbReference>
<dbReference type="Proteomes" id="UP000006833">
    <property type="component" value="Chromosome"/>
</dbReference>
<reference evidence="7" key="1">
    <citation type="journal article" date="2010" name="ISME J.">
        <title>The complete genome sequence of the algal symbiont Dinoroseobacter shibae: a hitchhiker's guide to life in the sea.</title>
        <authorList>
            <person name="Wagner-Dobler I."/>
            <person name="Ballhausen B."/>
            <person name="Berger M."/>
            <person name="Brinkhoff T."/>
            <person name="Buchholz I."/>
            <person name="Bunk B."/>
            <person name="Cypionka H."/>
            <person name="Daniel R."/>
            <person name="Drepper T."/>
            <person name="Gerdts G."/>
            <person name="Hahnke S."/>
            <person name="Han C."/>
            <person name="Jahn D."/>
            <person name="Kalhoefer D."/>
            <person name="Kiss H."/>
            <person name="Klenk H.P."/>
            <person name="Kyrpides N."/>
            <person name="Liebl W."/>
            <person name="Liesegang H."/>
            <person name="Meincke L."/>
            <person name="Pati A."/>
            <person name="Petersen J."/>
            <person name="Piekarski T."/>
            <person name="Pommerenke C."/>
            <person name="Pradella S."/>
            <person name="Pukall R."/>
            <person name="Rabus R."/>
            <person name="Stackebrandt E."/>
            <person name="Thole S."/>
            <person name="Thompson L."/>
            <person name="Tielen P."/>
            <person name="Tomasch J."/>
            <person name="von Jan M."/>
            <person name="Wanphrut N."/>
            <person name="Wichels A."/>
            <person name="Zech H."/>
            <person name="Simon M."/>
        </authorList>
    </citation>
    <scope>NUCLEOTIDE SEQUENCE [LARGE SCALE GENOMIC DNA]</scope>
    <source>
        <strain evidence="7">DSM 16493 / NCIMB 14021 / DFL 12</strain>
    </source>
</reference>
<dbReference type="InterPro" id="IPR027385">
    <property type="entry name" value="Beta-barrel_OMP"/>
</dbReference>
<dbReference type="InterPro" id="IPR006315">
    <property type="entry name" value="OM_autotransptr_brl_dom"/>
</dbReference>
<dbReference type="PANTHER" id="PTHR34001:SF3">
    <property type="entry name" value="BLL7405 PROTEIN"/>
    <property type="match status" value="1"/>
</dbReference>
<dbReference type="AlphaFoldDB" id="A8LM56"/>
<evidence type="ECO:0000313" key="7">
    <source>
        <dbReference type="Proteomes" id="UP000006833"/>
    </source>
</evidence>
<accession>A8LM56</accession>
<evidence type="ECO:0000256" key="3">
    <source>
        <dbReference type="ARBA" id="ARBA00023136"/>
    </source>
</evidence>
<name>A8LM56_DINSH</name>
<dbReference type="EMBL" id="CP000830">
    <property type="protein sequence ID" value="ABV92033.1"/>
    <property type="molecule type" value="Genomic_DNA"/>
</dbReference>
<dbReference type="Pfam" id="PF13505">
    <property type="entry name" value="OMP_b-brl"/>
    <property type="match status" value="1"/>
</dbReference>
<dbReference type="HOGENOM" id="CLU_037100_2_0_5"/>
<proteinExistence type="predicted"/>
<evidence type="ECO:0000256" key="1">
    <source>
        <dbReference type="ARBA" id="ARBA00004370"/>
    </source>
</evidence>
<comment type="subcellular location">
    <subcellularLocation>
        <location evidence="1">Membrane</location>
    </subcellularLocation>
</comment>
<dbReference type="STRING" id="398580.Dshi_0284"/>
<feature type="domain" description="Outer membrane protein beta-barrel" evidence="5">
    <location>
        <begin position="41"/>
        <end position="216"/>
    </location>
</feature>
<sequence>MTSSYFHTKGKEMFRTATAFGLVLAASTGSLYAGNPEPAPVAPVMVAPVPAPAPFWAGGYIGAQLGYAYGDFDIDAAIDGDDNDDGFIGGLTAGYLFDVGSGWYVGPEVQYDWADLEITEDGGDTASFDEIARLKLIVGREIGNGLLYGTAGIAYGSLDSAGDVFDGIDGSDTNWLLGLGYDYRVGDNWTVGGEYMYHSFDDVDLNTLHIKAAYRF</sequence>
<dbReference type="NCBIfam" id="TIGR01414">
    <property type="entry name" value="autotrans_barl"/>
    <property type="match status" value="1"/>
</dbReference>